<reference evidence="1" key="1">
    <citation type="journal article" date="2013" name="Environ. Microbiol.">
        <title>Seasonally variable intestinal metagenomes of the red palm weevil (Rhynchophorus ferrugineus).</title>
        <authorList>
            <person name="Jia S."/>
            <person name="Zhang X."/>
            <person name="Zhang G."/>
            <person name="Yin A."/>
            <person name="Zhang S."/>
            <person name="Li F."/>
            <person name="Wang L."/>
            <person name="Zhao D."/>
            <person name="Yun Q."/>
            <person name="Tala"/>
            <person name="Wang J."/>
            <person name="Sun G."/>
            <person name="Baabdullah M."/>
            <person name="Yu X."/>
            <person name="Hu S."/>
            <person name="Al-Mssallem I.S."/>
            <person name="Yu J."/>
        </authorList>
    </citation>
    <scope>NUCLEOTIDE SEQUENCE</scope>
</reference>
<dbReference type="EMBL" id="KF118117">
    <property type="protein sequence ID" value="AIA85376.1"/>
    <property type="molecule type" value="Genomic_DNA"/>
</dbReference>
<organism evidence="1">
    <name type="scientific">uncultured Pseudomonas sp</name>
    <dbReference type="NCBI Taxonomy" id="114707"/>
    <lineage>
        <taxon>Bacteria</taxon>
        <taxon>Pseudomonadati</taxon>
        <taxon>Pseudomonadota</taxon>
        <taxon>Gammaproteobacteria</taxon>
        <taxon>Pseudomonadales</taxon>
        <taxon>Pseudomonadaceae</taxon>
        <taxon>Pseudomonas</taxon>
        <taxon>environmental samples</taxon>
    </lineage>
</organism>
<dbReference type="AlphaFoldDB" id="A0A060BY36"/>
<protein>
    <submittedName>
        <fullName evidence="1">CAZy families GH23 protein</fullName>
    </submittedName>
</protein>
<proteinExistence type="predicted"/>
<name>A0A060BY36_9PSED</name>
<evidence type="ECO:0000313" key="1">
    <source>
        <dbReference type="EMBL" id="AIA85376.1"/>
    </source>
</evidence>
<sequence length="85" mass="9033">MVEHGVAPFEYNPENRESYYVTLERGGERHTVWGVDLERAIAEAGSQAGERIGLEGHGFRAGAAAGRDGGRAAYLAGAECRRAGA</sequence>
<accession>A0A060BY36</accession>